<name>A0A8X7RW93_BRACI</name>
<dbReference type="InterPro" id="IPR001214">
    <property type="entry name" value="SET_dom"/>
</dbReference>
<protein>
    <submittedName>
        <fullName evidence="15">Uncharacterized protein</fullName>
    </submittedName>
</protein>
<dbReference type="Pfam" id="PF00238">
    <property type="entry name" value="Ribosomal_L14"/>
    <property type="match status" value="1"/>
</dbReference>
<dbReference type="InterPro" id="IPR018848">
    <property type="entry name" value="WIYLD_domain"/>
</dbReference>
<keyword evidence="10" id="KW-0539">Nucleus</keyword>
<dbReference type="EMBL" id="JAAMPC010000009">
    <property type="protein sequence ID" value="KAG2295177.1"/>
    <property type="molecule type" value="Genomic_DNA"/>
</dbReference>
<feature type="compositionally biased region" description="Basic and acidic residues" evidence="12">
    <location>
        <begin position="658"/>
        <end position="668"/>
    </location>
</feature>
<dbReference type="InterPro" id="IPR043017">
    <property type="entry name" value="WIYLD_dom_sf"/>
</dbReference>
<evidence type="ECO:0000256" key="1">
    <source>
        <dbReference type="ARBA" id="ARBA00004123"/>
    </source>
</evidence>
<dbReference type="InterPro" id="IPR046341">
    <property type="entry name" value="SET_dom_sf"/>
</dbReference>
<keyword evidence="5" id="KW-0808">Transferase</keyword>
<evidence type="ECO:0000313" key="16">
    <source>
        <dbReference type="Proteomes" id="UP000886595"/>
    </source>
</evidence>
<gene>
    <name evidence="15" type="ORF">Bca52824_041846</name>
</gene>
<evidence type="ECO:0000256" key="11">
    <source>
        <dbReference type="ARBA" id="ARBA00023274"/>
    </source>
</evidence>
<sequence>MQPLVLNDERVRRACEKTRELKIPDDKTLLVLRKLLRENGENWGIIKLDNYSALIDAIYSLDEENETPVNNKRGKSVVVGADTTLYRVKRSEKQSEGSSNGIRGKNVVVNVVDSPHSAIPKKQSKISSYVNRGKNDVLIDPSPRASLKKQSEGSSNGNRGKNDVVIDPSPSSTLKKQSEGSSYGNRGKNAVVGTDSPHSATLKKQSEGSSNGNRGKNALVLDSPHSVTLKKQSEGSSNGNRGKNYMLIDPSPSSTLKKATKTSSNGNRGKNAVVGTDPPQPSATLKKLSTGSSNGSREKNVDSPATLKTIYETRFATSSSSVEGVQQQPQTSNGVRKRKYKTIIHDITKGSESVEISLVDDFGTEKVPTFTYIPHNIVYQSAYVHVSLARISDDDCCASCKGDCLSADFPCACARETSGEYAYTKEGLLKEEFLDTCLKMKKSPDTFNKFYCQDCPLERDHGKCQGHLIRKFVKECWRKCGCDMLCGNRVVQRGIRCLLQVYFTSEGKGWGVRPLQDLPKGTFVYEYIGEILTNTELYERNLRLSSERHTYPVTLDADWGSEKDLKDEEALCLDATICGNVARFVNHRCGDANLIDIPVQIETPDRHYYHIAFFTIRDVKAMEELTWDYMIDFSDESHPVKAFRCSCGSELCRDKKPIGSRGKSGERRKVVHAKRQPGRGGTSGNKFRMSLGLPVAATVNCADNTGAKNLYIISVKGIKGRLNRLPSACVGDMVMATVKKGKPDLRKKVLPAVIVRQRKPWRRKDGVFMYFEDNAGVIVNPKGEMKGSAITGPIGKECADLWPRIASAANAIV</sequence>
<comment type="subcellular location">
    <subcellularLocation>
        <location evidence="2">Chromosome</location>
    </subcellularLocation>
    <subcellularLocation>
        <location evidence="1">Nucleus</location>
    </subcellularLocation>
</comment>
<dbReference type="PROSITE" id="PS51580">
    <property type="entry name" value="SAM_MT43_3"/>
    <property type="match status" value="1"/>
</dbReference>
<dbReference type="FunFam" id="2.40.150.20:FF:000003">
    <property type="entry name" value="60S ribosomal protein L23"/>
    <property type="match status" value="1"/>
</dbReference>
<feature type="compositionally biased region" description="Polar residues" evidence="12">
    <location>
        <begin position="318"/>
        <end position="334"/>
    </location>
</feature>
<accession>A0A8X7RW93</accession>
<feature type="region of interest" description="Disordered" evidence="12">
    <location>
        <begin position="318"/>
        <end position="337"/>
    </location>
</feature>
<dbReference type="Gene3D" id="2.170.270.10">
    <property type="entry name" value="SET domain"/>
    <property type="match status" value="1"/>
</dbReference>
<evidence type="ECO:0000256" key="2">
    <source>
        <dbReference type="ARBA" id="ARBA00004286"/>
    </source>
</evidence>
<evidence type="ECO:0000256" key="4">
    <source>
        <dbReference type="ARBA" id="ARBA00022454"/>
    </source>
</evidence>
<dbReference type="PANTHER" id="PTHR46450">
    <property type="entry name" value="INACTIVE HISTONE-LYSINE N-METHYLTRANSFERASE SUVR1-RELATED"/>
    <property type="match status" value="1"/>
</dbReference>
<keyword evidence="6" id="KW-0479">Metal-binding</keyword>
<evidence type="ECO:0000256" key="3">
    <source>
        <dbReference type="ARBA" id="ARBA00010745"/>
    </source>
</evidence>
<evidence type="ECO:0000313" key="15">
    <source>
        <dbReference type="EMBL" id="KAG2295177.1"/>
    </source>
</evidence>
<keyword evidence="8" id="KW-0156">Chromatin regulator</keyword>
<feature type="compositionally biased region" description="Polar residues" evidence="12">
    <location>
        <begin position="169"/>
        <end position="184"/>
    </location>
</feature>
<evidence type="ECO:0000256" key="6">
    <source>
        <dbReference type="ARBA" id="ARBA00022723"/>
    </source>
</evidence>
<dbReference type="PROSITE" id="PS00049">
    <property type="entry name" value="RIBOSOMAL_L14"/>
    <property type="match status" value="1"/>
</dbReference>
<evidence type="ECO:0000256" key="9">
    <source>
        <dbReference type="ARBA" id="ARBA00022980"/>
    </source>
</evidence>
<dbReference type="Pfam" id="PF00856">
    <property type="entry name" value="SET"/>
    <property type="match status" value="1"/>
</dbReference>
<dbReference type="SUPFAM" id="SSF82199">
    <property type="entry name" value="SET domain"/>
    <property type="match status" value="1"/>
</dbReference>
<dbReference type="GO" id="GO:0005634">
    <property type="term" value="C:nucleus"/>
    <property type="evidence" value="ECO:0007669"/>
    <property type="project" value="UniProtKB-SubCell"/>
</dbReference>
<dbReference type="InterPro" id="IPR036853">
    <property type="entry name" value="Ribosomal_uL14_sf"/>
</dbReference>
<dbReference type="CDD" id="cd10538">
    <property type="entry name" value="SET_SETDB-like"/>
    <property type="match status" value="1"/>
</dbReference>
<dbReference type="GO" id="GO:0006412">
    <property type="term" value="P:translation"/>
    <property type="evidence" value="ECO:0007669"/>
    <property type="project" value="InterPro"/>
</dbReference>
<proteinExistence type="inferred from homology"/>
<feature type="domain" description="Pre-SET" evidence="14">
    <location>
        <begin position="396"/>
        <end position="494"/>
    </location>
</feature>
<evidence type="ECO:0000256" key="10">
    <source>
        <dbReference type="ARBA" id="ARBA00023242"/>
    </source>
</evidence>
<evidence type="ECO:0000259" key="14">
    <source>
        <dbReference type="PROSITE" id="PS50867"/>
    </source>
</evidence>
<dbReference type="FunFam" id="2.170.270.10:FF:000046">
    <property type="entry name" value="SET-domain containing protein lysine methyltransferase family protein"/>
    <property type="match status" value="1"/>
</dbReference>
<dbReference type="GO" id="GO:1990904">
    <property type="term" value="C:ribonucleoprotein complex"/>
    <property type="evidence" value="ECO:0007669"/>
    <property type="project" value="UniProtKB-KW"/>
</dbReference>
<dbReference type="InterPro" id="IPR025776">
    <property type="entry name" value="SUVR4/1/2"/>
</dbReference>
<dbReference type="OrthoDB" id="308383at2759"/>
<dbReference type="GO" id="GO:0005840">
    <property type="term" value="C:ribosome"/>
    <property type="evidence" value="ECO:0007669"/>
    <property type="project" value="UniProtKB-KW"/>
</dbReference>
<dbReference type="HAMAP" id="MF_01367">
    <property type="entry name" value="Ribosomal_uL14"/>
    <property type="match status" value="1"/>
</dbReference>
<evidence type="ECO:0000259" key="13">
    <source>
        <dbReference type="PROSITE" id="PS50280"/>
    </source>
</evidence>
<dbReference type="GO" id="GO:0008270">
    <property type="term" value="F:zinc ion binding"/>
    <property type="evidence" value="ECO:0007669"/>
    <property type="project" value="InterPro"/>
</dbReference>
<feature type="compositionally biased region" description="Polar residues" evidence="12">
    <location>
        <begin position="225"/>
        <end position="241"/>
    </location>
</feature>
<dbReference type="InterPro" id="IPR007728">
    <property type="entry name" value="Pre-SET_dom"/>
</dbReference>
<comment type="similarity">
    <text evidence="3">Belongs to the universal ribosomal protein uL14 family.</text>
</comment>
<reference evidence="15 16" key="1">
    <citation type="submission" date="2020-02" db="EMBL/GenBank/DDBJ databases">
        <authorList>
            <person name="Ma Q."/>
            <person name="Huang Y."/>
            <person name="Song X."/>
            <person name="Pei D."/>
        </authorList>
    </citation>
    <scope>NUCLEOTIDE SEQUENCE [LARGE SCALE GENOMIC DNA]</scope>
    <source>
        <strain evidence="15">Sxm20200214</strain>
        <tissue evidence="15">Leaf</tissue>
    </source>
</reference>
<dbReference type="InterPro" id="IPR000218">
    <property type="entry name" value="Ribosomal_uL14"/>
</dbReference>
<keyword evidence="9" id="KW-0689">Ribosomal protein</keyword>
<evidence type="ECO:0000256" key="5">
    <source>
        <dbReference type="ARBA" id="ARBA00022679"/>
    </source>
</evidence>
<dbReference type="SMART" id="SM00468">
    <property type="entry name" value="PreSET"/>
    <property type="match status" value="1"/>
</dbReference>
<feature type="region of interest" description="Disordered" evidence="12">
    <location>
        <begin position="658"/>
        <end position="684"/>
    </location>
</feature>
<dbReference type="PROSITE" id="PS50280">
    <property type="entry name" value="SET"/>
    <property type="match status" value="1"/>
</dbReference>
<dbReference type="NCBIfam" id="NF006344">
    <property type="entry name" value="PRK08571.1"/>
    <property type="match status" value="1"/>
</dbReference>
<dbReference type="InterPro" id="IPR019972">
    <property type="entry name" value="Ribosomal_uL14_CS"/>
</dbReference>
<dbReference type="SMART" id="SM01374">
    <property type="entry name" value="Ribosomal_L14"/>
    <property type="match status" value="1"/>
</dbReference>
<dbReference type="Pfam" id="PF05033">
    <property type="entry name" value="Pre-SET"/>
    <property type="match status" value="1"/>
</dbReference>
<evidence type="ECO:0000256" key="8">
    <source>
        <dbReference type="ARBA" id="ARBA00022853"/>
    </source>
</evidence>
<feature type="region of interest" description="Disordered" evidence="12">
    <location>
        <begin position="114"/>
        <end position="306"/>
    </location>
</feature>
<feature type="domain" description="SET" evidence="13">
    <location>
        <begin position="497"/>
        <end position="630"/>
    </location>
</feature>
<dbReference type="PROSITE" id="PS50867">
    <property type="entry name" value="PRE_SET"/>
    <property type="match status" value="1"/>
</dbReference>
<evidence type="ECO:0000256" key="7">
    <source>
        <dbReference type="ARBA" id="ARBA00022833"/>
    </source>
</evidence>
<keyword evidence="11" id="KW-0687">Ribonucleoprotein</keyword>
<comment type="caution">
    <text evidence="15">The sequence shown here is derived from an EMBL/GenBank/DDBJ whole genome shotgun (WGS) entry which is preliminary data.</text>
</comment>
<keyword evidence="7" id="KW-0862">Zinc</keyword>
<dbReference type="GO" id="GO:0042054">
    <property type="term" value="F:histone methyltransferase activity"/>
    <property type="evidence" value="ECO:0007669"/>
    <property type="project" value="InterPro"/>
</dbReference>
<dbReference type="Pfam" id="PF10440">
    <property type="entry name" value="WIYLD"/>
    <property type="match status" value="1"/>
</dbReference>
<organism evidence="15 16">
    <name type="scientific">Brassica carinata</name>
    <name type="common">Ethiopian mustard</name>
    <name type="synonym">Abyssinian cabbage</name>
    <dbReference type="NCBI Taxonomy" id="52824"/>
    <lineage>
        <taxon>Eukaryota</taxon>
        <taxon>Viridiplantae</taxon>
        <taxon>Streptophyta</taxon>
        <taxon>Embryophyta</taxon>
        <taxon>Tracheophyta</taxon>
        <taxon>Spermatophyta</taxon>
        <taxon>Magnoliopsida</taxon>
        <taxon>eudicotyledons</taxon>
        <taxon>Gunneridae</taxon>
        <taxon>Pentapetalae</taxon>
        <taxon>rosids</taxon>
        <taxon>malvids</taxon>
        <taxon>Brassicales</taxon>
        <taxon>Brassicaceae</taxon>
        <taxon>Brassiceae</taxon>
        <taxon>Brassica</taxon>
    </lineage>
</organism>
<dbReference type="AlphaFoldDB" id="A0A8X7RW93"/>
<dbReference type="Proteomes" id="UP000886595">
    <property type="component" value="Unassembled WGS sequence"/>
</dbReference>
<dbReference type="GO" id="GO:0003735">
    <property type="term" value="F:structural constituent of ribosome"/>
    <property type="evidence" value="ECO:0007669"/>
    <property type="project" value="InterPro"/>
</dbReference>
<dbReference type="CDD" id="cd00337">
    <property type="entry name" value="Ribosomal_uL14"/>
    <property type="match status" value="1"/>
</dbReference>
<dbReference type="Gene3D" id="2.40.150.20">
    <property type="entry name" value="Ribosomal protein L14"/>
    <property type="match status" value="1"/>
</dbReference>
<keyword evidence="16" id="KW-1185">Reference proteome</keyword>
<dbReference type="GO" id="GO:0005694">
    <property type="term" value="C:chromosome"/>
    <property type="evidence" value="ECO:0007669"/>
    <property type="project" value="UniProtKB-SubCell"/>
</dbReference>
<dbReference type="SUPFAM" id="SSF50193">
    <property type="entry name" value="Ribosomal protein L14"/>
    <property type="match status" value="1"/>
</dbReference>
<dbReference type="SMART" id="SM00317">
    <property type="entry name" value="SET"/>
    <property type="match status" value="1"/>
</dbReference>
<dbReference type="PANTHER" id="PTHR46450:SF24">
    <property type="entry name" value="HISTONE-LYSINE N-METHYLTRANSFERASE SUVR4"/>
    <property type="match status" value="1"/>
</dbReference>
<feature type="compositionally biased region" description="Low complexity" evidence="12">
    <location>
        <begin position="251"/>
        <end position="264"/>
    </location>
</feature>
<evidence type="ECO:0000256" key="12">
    <source>
        <dbReference type="SAM" id="MobiDB-lite"/>
    </source>
</evidence>
<feature type="compositionally biased region" description="Polar residues" evidence="12">
    <location>
        <begin position="196"/>
        <end position="214"/>
    </location>
</feature>
<dbReference type="Gene3D" id="1.10.8.850">
    <property type="entry name" value="Histone-lysine N methyltransferase , C-terminal domain-like"/>
    <property type="match status" value="1"/>
</dbReference>
<keyword evidence="4" id="KW-0158">Chromosome</keyword>